<keyword evidence="5" id="KW-1185">Reference proteome</keyword>
<reference evidence="4 5" key="1">
    <citation type="submission" date="2020-02" db="EMBL/GenBank/DDBJ databases">
        <title>Draft genome sequence of Haematococcus lacustris strain NIES-144.</title>
        <authorList>
            <person name="Morimoto D."/>
            <person name="Nakagawa S."/>
            <person name="Yoshida T."/>
            <person name="Sawayama S."/>
        </authorList>
    </citation>
    <scope>NUCLEOTIDE SEQUENCE [LARGE SCALE GENOMIC DNA]</scope>
    <source>
        <strain evidence="4 5">NIES-144</strain>
    </source>
</reference>
<evidence type="ECO:0000256" key="1">
    <source>
        <dbReference type="ARBA" id="ARBA00022448"/>
    </source>
</evidence>
<evidence type="ECO:0000313" key="5">
    <source>
        <dbReference type="Proteomes" id="UP000485058"/>
    </source>
</evidence>
<feature type="transmembrane region" description="Helical" evidence="3">
    <location>
        <begin position="37"/>
        <end position="57"/>
    </location>
</feature>
<protein>
    <submittedName>
        <fullName evidence="4">Uncharacterized protein</fullName>
    </submittedName>
</protein>
<gene>
    <name evidence="4" type="ORF">HaLaN_09919</name>
</gene>
<keyword evidence="3" id="KW-1133">Transmembrane helix</keyword>
<organism evidence="4 5">
    <name type="scientific">Haematococcus lacustris</name>
    <name type="common">Green alga</name>
    <name type="synonym">Haematococcus pluvialis</name>
    <dbReference type="NCBI Taxonomy" id="44745"/>
    <lineage>
        <taxon>Eukaryota</taxon>
        <taxon>Viridiplantae</taxon>
        <taxon>Chlorophyta</taxon>
        <taxon>core chlorophytes</taxon>
        <taxon>Chlorophyceae</taxon>
        <taxon>CS clade</taxon>
        <taxon>Chlamydomonadales</taxon>
        <taxon>Haematococcaceae</taxon>
        <taxon>Haematococcus</taxon>
    </lineage>
</organism>
<dbReference type="EMBL" id="BLLF01000670">
    <property type="protein sequence ID" value="GFH13950.1"/>
    <property type="molecule type" value="Genomic_DNA"/>
</dbReference>
<comment type="caution">
    <text evidence="4">The sequence shown here is derived from an EMBL/GenBank/DDBJ whole genome shotgun (WGS) entry which is preliminary data.</text>
</comment>
<name>A0A699YW47_HAELA</name>
<keyword evidence="3" id="KW-0472">Membrane</keyword>
<proteinExistence type="predicted"/>
<dbReference type="AlphaFoldDB" id="A0A699YW47"/>
<accession>A0A699YW47</accession>
<dbReference type="PANTHER" id="PTHR12226:SF2">
    <property type="entry name" value="MANNOSE-P-DOLICHOL UTILIZATION DEFECT 1 PROTEIN"/>
    <property type="match status" value="1"/>
</dbReference>
<evidence type="ECO:0000313" key="4">
    <source>
        <dbReference type="EMBL" id="GFH13950.1"/>
    </source>
</evidence>
<keyword evidence="3" id="KW-0812">Transmembrane</keyword>
<dbReference type="InterPro" id="IPR016817">
    <property type="entry name" value="MannP-dilichol_defect-1"/>
</dbReference>
<evidence type="ECO:0000256" key="3">
    <source>
        <dbReference type="SAM" id="Phobius"/>
    </source>
</evidence>
<sequence>MQHATGQLSLTTSAINTLGAVIRIFTSLTDKAGAAMVRTYILSLIMNSTLLTQILYFGPTGRTRSKLAKLQKLQKKKN</sequence>
<dbReference type="PANTHER" id="PTHR12226">
    <property type="entry name" value="MANNOSE-P-DOLICHOL UTILIZATION DEFECT 1 LEC35 -RELATED"/>
    <property type="match status" value="1"/>
</dbReference>
<dbReference type="Proteomes" id="UP000485058">
    <property type="component" value="Unassembled WGS sequence"/>
</dbReference>
<evidence type="ECO:0000256" key="2">
    <source>
        <dbReference type="ARBA" id="ARBA00022737"/>
    </source>
</evidence>
<keyword evidence="1" id="KW-0813">Transport</keyword>
<keyword evidence="2" id="KW-0677">Repeat</keyword>